<evidence type="ECO:0000313" key="1">
    <source>
        <dbReference type="EMBL" id="CBK40683.1"/>
    </source>
</evidence>
<protein>
    <submittedName>
        <fullName evidence="1">Uncharacterized protein</fullName>
    </submittedName>
</protein>
<dbReference type="AlphaFoldDB" id="D8PBS4"/>
<dbReference type="HOGENOM" id="CLU_2697772_0_0_0"/>
<evidence type="ECO:0000313" key="2">
    <source>
        <dbReference type="Proteomes" id="UP000001660"/>
    </source>
</evidence>
<sequence length="73" mass="8356">MHRALDVRLTATTVECFHKGQRVASHLRSGHLYKNGWICLSKRLIPPEGKSNLRASRCMHCWLLWDWTPGGNG</sequence>
<proteinExistence type="predicted"/>
<accession>D8PBS4</accession>
<dbReference type="KEGG" id="nde:NIDE0920"/>
<dbReference type="Proteomes" id="UP000001660">
    <property type="component" value="Chromosome"/>
</dbReference>
<dbReference type="EMBL" id="FP929003">
    <property type="protein sequence ID" value="CBK40683.1"/>
    <property type="molecule type" value="Genomic_DNA"/>
</dbReference>
<dbReference type="STRING" id="330214.NIDE0920"/>
<name>D8PBS4_9BACT</name>
<gene>
    <name evidence="1" type="ORF">NIDE0920</name>
</gene>
<organism evidence="1 2">
    <name type="scientific">Nitrospira defluvii</name>
    <dbReference type="NCBI Taxonomy" id="330214"/>
    <lineage>
        <taxon>Bacteria</taxon>
        <taxon>Pseudomonadati</taxon>
        <taxon>Nitrospirota</taxon>
        <taxon>Nitrospiria</taxon>
        <taxon>Nitrospirales</taxon>
        <taxon>Nitrospiraceae</taxon>
        <taxon>Nitrospira</taxon>
    </lineage>
</organism>
<keyword evidence="2" id="KW-1185">Reference proteome</keyword>
<reference evidence="1 2" key="1">
    <citation type="journal article" date="2010" name="Proc. Natl. Acad. Sci. U.S.A.">
        <title>A Nitrospira metagenome illuminates the physiology and evolution of globally important nitrite-oxidizing bacteria.</title>
        <authorList>
            <person name="Lucker S."/>
            <person name="Wagner M."/>
            <person name="Maixner F."/>
            <person name="Pelletier E."/>
            <person name="Koch H."/>
            <person name="Vacherie B."/>
            <person name="Rattei T."/>
            <person name="Sinninghe Damste J."/>
            <person name="Spieck E."/>
            <person name="Le Paslier D."/>
            <person name="Daims H."/>
        </authorList>
    </citation>
    <scope>NUCLEOTIDE SEQUENCE [LARGE SCALE GENOMIC DNA]</scope>
</reference>